<dbReference type="Pfam" id="PF00111">
    <property type="entry name" value="Fer2"/>
    <property type="match status" value="1"/>
</dbReference>
<protein>
    <submittedName>
        <fullName evidence="10">Ferredoxin-2</fullName>
    </submittedName>
</protein>
<comment type="similarity">
    <text evidence="1">Belongs to the 2Fe2S plant-type ferredoxin family.</text>
</comment>
<dbReference type="AlphaFoldDB" id="A0A5E4Z4F5"/>
<dbReference type="CDD" id="cd00207">
    <property type="entry name" value="fer2"/>
    <property type="match status" value="1"/>
</dbReference>
<comment type="cofactor">
    <cofactor evidence="8">
        <name>[2Fe-2S] cluster</name>
        <dbReference type="ChEBI" id="CHEBI:190135"/>
    </cofactor>
</comment>
<evidence type="ECO:0000256" key="7">
    <source>
        <dbReference type="ARBA" id="ARBA00023014"/>
    </source>
</evidence>
<dbReference type="EMBL" id="CABPSK010000007">
    <property type="protein sequence ID" value="VVE56121.1"/>
    <property type="molecule type" value="Genomic_DNA"/>
</dbReference>
<dbReference type="PROSITE" id="PS51085">
    <property type="entry name" value="2FE2S_FER_2"/>
    <property type="match status" value="1"/>
</dbReference>
<evidence type="ECO:0000256" key="6">
    <source>
        <dbReference type="ARBA" id="ARBA00023004"/>
    </source>
</evidence>
<accession>A0A5E4Z4F5</accession>
<evidence type="ECO:0000256" key="3">
    <source>
        <dbReference type="ARBA" id="ARBA00022714"/>
    </source>
</evidence>
<evidence type="ECO:0000256" key="8">
    <source>
        <dbReference type="ARBA" id="ARBA00034078"/>
    </source>
</evidence>
<reference evidence="10 11" key="1">
    <citation type="submission" date="2019-08" db="EMBL/GenBank/DDBJ databases">
        <authorList>
            <person name="Peeters C."/>
        </authorList>
    </citation>
    <scope>NUCLEOTIDE SEQUENCE [LARGE SCALE GENOMIC DNA]</scope>
    <source>
        <strain evidence="10 11">LMG 31114</strain>
    </source>
</reference>
<keyword evidence="5" id="KW-0249">Electron transport</keyword>
<dbReference type="Gene3D" id="3.10.20.30">
    <property type="match status" value="1"/>
</dbReference>
<name>A0A5E4Z4F5_9BURK</name>
<dbReference type="PANTHER" id="PTHR43112">
    <property type="entry name" value="FERREDOXIN"/>
    <property type="match status" value="1"/>
</dbReference>
<evidence type="ECO:0000256" key="2">
    <source>
        <dbReference type="ARBA" id="ARBA00022448"/>
    </source>
</evidence>
<dbReference type="SUPFAM" id="SSF54292">
    <property type="entry name" value="2Fe-2S ferredoxin-like"/>
    <property type="match status" value="1"/>
</dbReference>
<keyword evidence="4" id="KW-0479">Metal-binding</keyword>
<keyword evidence="11" id="KW-1185">Reference proteome</keyword>
<gene>
    <name evidence="10" type="ORF">PPN31114_05062</name>
</gene>
<dbReference type="GO" id="GO:0051537">
    <property type="term" value="F:2 iron, 2 sulfur cluster binding"/>
    <property type="evidence" value="ECO:0007669"/>
    <property type="project" value="UniProtKB-KW"/>
</dbReference>
<dbReference type="GO" id="GO:0046872">
    <property type="term" value="F:metal ion binding"/>
    <property type="evidence" value="ECO:0007669"/>
    <property type="project" value="UniProtKB-KW"/>
</dbReference>
<dbReference type="Proteomes" id="UP000366945">
    <property type="component" value="Unassembled WGS sequence"/>
</dbReference>
<feature type="domain" description="2Fe-2S ferredoxin-type" evidence="9">
    <location>
        <begin position="74"/>
        <end position="169"/>
    </location>
</feature>
<proteinExistence type="inferred from homology"/>
<dbReference type="InterPro" id="IPR036010">
    <property type="entry name" value="2Fe-2S_ferredoxin-like_sf"/>
</dbReference>
<sequence length="171" mass="18396">MALVIVCAPKKPGGWTQYRTQHRAISGYGSASASAVPRTPRRRIFTNSHIVDSLPSVPSQPTPHADHTMPRRVHRVTLAPSGWQFDAPDDMPLLLAAQAAGIKLPSLCRNGTCRACLCCVQAASEPAPAPVAYRIEWPGLSRDEKAEGWLLPCCAYARADLTIDAPDAALC</sequence>
<evidence type="ECO:0000313" key="10">
    <source>
        <dbReference type="EMBL" id="VVE56121.1"/>
    </source>
</evidence>
<dbReference type="InterPro" id="IPR012675">
    <property type="entry name" value="Beta-grasp_dom_sf"/>
</dbReference>
<keyword evidence="2" id="KW-0813">Transport</keyword>
<organism evidence="10 11">
    <name type="scientific">Pandoraea pneumonica</name>
    <dbReference type="NCBI Taxonomy" id="2508299"/>
    <lineage>
        <taxon>Bacteria</taxon>
        <taxon>Pseudomonadati</taxon>
        <taxon>Pseudomonadota</taxon>
        <taxon>Betaproteobacteria</taxon>
        <taxon>Burkholderiales</taxon>
        <taxon>Burkholderiaceae</taxon>
        <taxon>Pandoraea</taxon>
    </lineage>
</organism>
<dbReference type="PANTHER" id="PTHR43112:SF3">
    <property type="entry name" value="FERREDOXIN-2, CHLOROPLASTIC"/>
    <property type="match status" value="1"/>
</dbReference>
<evidence type="ECO:0000256" key="1">
    <source>
        <dbReference type="ARBA" id="ARBA00007874"/>
    </source>
</evidence>
<evidence type="ECO:0000313" key="11">
    <source>
        <dbReference type="Proteomes" id="UP000366945"/>
    </source>
</evidence>
<evidence type="ECO:0000256" key="5">
    <source>
        <dbReference type="ARBA" id="ARBA00022982"/>
    </source>
</evidence>
<keyword evidence="6" id="KW-0408">Iron</keyword>
<keyword evidence="7" id="KW-0411">Iron-sulfur</keyword>
<evidence type="ECO:0000256" key="4">
    <source>
        <dbReference type="ARBA" id="ARBA00022723"/>
    </source>
</evidence>
<dbReference type="InterPro" id="IPR001041">
    <property type="entry name" value="2Fe-2S_ferredoxin-type"/>
</dbReference>
<keyword evidence="3" id="KW-0001">2Fe-2S</keyword>
<evidence type="ECO:0000259" key="9">
    <source>
        <dbReference type="PROSITE" id="PS51085"/>
    </source>
</evidence>